<dbReference type="PANTHER" id="PTHR43649">
    <property type="entry name" value="ARABINOSE-BINDING PROTEIN-RELATED"/>
    <property type="match status" value="1"/>
</dbReference>
<name>A0A5R9GNY7_9BACL</name>
<dbReference type="InterPro" id="IPR006059">
    <property type="entry name" value="SBP"/>
</dbReference>
<gene>
    <name evidence="3" type="ORF">FE782_00570</name>
</gene>
<dbReference type="PROSITE" id="PS51257">
    <property type="entry name" value="PROKAR_LIPOPROTEIN"/>
    <property type="match status" value="1"/>
</dbReference>
<comment type="caution">
    <text evidence="3">The sequence shown here is derived from an EMBL/GenBank/DDBJ whole genome shotgun (WGS) entry which is preliminary data.</text>
</comment>
<dbReference type="Gene3D" id="3.40.190.10">
    <property type="entry name" value="Periplasmic binding protein-like II"/>
    <property type="match status" value="2"/>
</dbReference>
<reference evidence="3 4" key="1">
    <citation type="submission" date="2019-05" db="EMBL/GenBank/DDBJ databases">
        <authorList>
            <person name="Narsing Rao M.P."/>
            <person name="Li W.J."/>
        </authorList>
    </citation>
    <scope>NUCLEOTIDE SEQUENCE [LARGE SCALE GENOMIC DNA]</scope>
    <source>
        <strain evidence="3 4">SYSU_K30003</strain>
    </source>
</reference>
<feature type="signal peptide" evidence="2">
    <location>
        <begin position="1"/>
        <end position="16"/>
    </location>
</feature>
<dbReference type="EMBL" id="VCIW01000001">
    <property type="protein sequence ID" value="TLS53885.1"/>
    <property type="molecule type" value="Genomic_DNA"/>
</dbReference>
<organism evidence="3 4">
    <name type="scientific">Paenibacillus antri</name>
    <dbReference type="NCBI Taxonomy" id="2582848"/>
    <lineage>
        <taxon>Bacteria</taxon>
        <taxon>Bacillati</taxon>
        <taxon>Bacillota</taxon>
        <taxon>Bacilli</taxon>
        <taxon>Bacillales</taxon>
        <taxon>Paenibacillaceae</taxon>
        <taxon>Paenibacillus</taxon>
    </lineage>
</organism>
<dbReference type="OrthoDB" id="9787283at2"/>
<sequence>MRKTLVFAILATVVFAGCSQGAGSGPKENREANSGKQDGASGDTSISVLLSHAEAEYAKTVEPGDKYIKKLNELSGFNLSFEFLGHADYDQQLSLRFASGELADLVRTSGINSTVHEGAVEQGIFKELGPLLEQYGSNLMSKIPATAWNSPRVSKDGKIYGIPVLVGTANDRIGLIRKDWLDTLGMGTPETMEDWLAYFEAVKKEDMNGNGDPDDEYGVTMFEGIGWSSMFFGSFGVDPGVWHMEDGKLVPDMISPKMKEAFAFFRKLYENGYVNRDLFTKKESDFRADIYNGKSGSLAAAVYQYLPDFSEANAPKRFVNQPDQVEYEMVAPPVGPYGDRSMGVVGDGIYFVWVIPETVKNPEKIISYLNWAWGNEEADNFFAYGIEGENYTVENGEIRYDSSAPINSDKNAFQMYQLSVNPREIGFNNELVLKMLPESEKIISGYKLSAEIALEHDSLYMPALETFKMNPEISTWGSMFVEVFANVMTGKAPLDSFDTFVEDWKKRGGDKAIEEATAWYNEFH</sequence>
<dbReference type="AlphaFoldDB" id="A0A5R9GNY7"/>
<keyword evidence="4" id="KW-1185">Reference proteome</keyword>
<evidence type="ECO:0000256" key="1">
    <source>
        <dbReference type="SAM" id="MobiDB-lite"/>
    </source>
</evidence>
<dbReference type="RefSeq" id="WP_138191444.1">
    <property type="nucleotide sequence ID" value="NZ_VCIW01000001.1"/>
</dbReference>
<accession>A0A5R9GNY7</accession>
<evidence type="ECO:0000256" key="2">
    <source>
        <dbReference type="SAM" id="SignalP"/>
    </source>
</evidence>
<dbReference type="SUPFAM" id="SSF53850">
    <property type="entry name" value="Periplasmic binding protein-like II"/>
    <property type="match status" value="1"/>
</dbReference>
<proteinExistence type="predicted"/>
<dbReference type="PANTHER" id="PTHR43649:SF12">
    <property type="entry name" value="DIACETYLCHITOBIOSE BINDING PROTEIN DASA"/>
    <property type="match status" value="1"/>
</dbReference>
<dbReference type="InterPro" id="IPR050490">
    <property type="entry name" value="Bact_solute-bd_prot1"/>
</dbReference>
<evidence type="ECO:0000313" key="4">
    <source>
        <dbReference type="Proteomes" id="UP000309676"/>
    </source>
</evidence>
<feature type="chain" id="PRO_5039569723" evidence="2">
    <location>
        <begin position="17"/>
        <end position="524"/>
    </location>
</feature>
<evidence type="ECO:0000313" key="3">
    <source>
        <dbReference type="EMBL" id="TLS53885.1"/>
    </source>
</evidence>
<dbReference type="Pfam" id="PF13416">
    <property type="entry name" value="SBP_bac_8"/>
    <property type="match status" value="1"/>
</dbReference>
<feature type="region of interest" description="Disordered" evidence="1">
    <location>
        <begin position="21"/>
        <end position="42"/>
    </location>
</feature>
<dbReference type="Proteomes" id="UP000309676">
    <property type="component" value="Unassembled WGS sequence"/>
</dbReference>
<keyword evidence="2" id="KW-0732">Signal</keyword>
<protein>
    <submittedName>
        <fullName evidence="3">Extracellular solute-binding protein</fullName>
    </submittedName>
</protein>